<evidence type="ECO:0000313" key="5">
    <source>
        <dbReference type="Proteomes" id="UP000009175"/>
    </source>
</evidence>
<accession>A1S1N4</accession>
<dbReference type="KEGG" id="saz:Sama_0078"/>
<dbReference type="SUPFAM" id="SSF82171">
    <property type="entry name" value="DPP6 N-terminal domain-like"/>
    <property type="match status" value="1"/>
</dbReference>
<dbReference type="AlphaFoldDB" id="A1S1N4"/>
<evidence type="ECO:0000256" key="1">
    <source>
        <dbReference type="ARBA" id="ARBA00022801"/>
    </source>
</evidence>
<dbReference type="Gene3D" id="3.40.50.1820">
    <property type="entry name" value="alpha/beta hydrolase"/>
    <property type="match status" value="1"/>
</dbReference>
<keyword evidence="1" id="KW-0378">Hydrolase</keyword>
<dbReference type="InterPro" id="IPR001375">
    <property type="entry name" value="Peptidase_S9_cat"/>
</dbReference>
<organism evidence="4 5">
    <name type="scientific">Shewanella amazonensis (strain ATCC BAA-1098 / SB2B)</name>
    <dbReference type="NCBI Taxonomy" id="326297"/>
    <lineage>
        <taxon>Bacteria</taxon>
        <taxon>Pseudomonadati</taxon>
        <taxon>Pseudomonadota</taxon>
        <taxon>Gammaproteobacteria</taxon>
        <taxon>Alteromonadales</taxon>
        <taxon>Shewanellaceae</taxon>
        <taxon>Shewanella</taxon>
    </lineage>
</organism>
<proteinExistence type="predicted"/>
<dbReference type="ESTHER" id="9gamm-q3qel0">
    <property type="family name" value="Prolyl_oligopeptidase_S9"/>
</dbReference>
<dbReference type="EMBL" id="CP000507">
    <property type="protein sequence ID" value="ABL98290.1"/>
    <property type="molecule type" value="Genomic_DNA"/>
</dbReference>
<dbReference type="HOGENOM" id="CLU_008615_3_1_6"/>
<gene>
    <name evidence="4" type="ordered locus">Sama_0078</name>
</gene>
<feature type="chain" id="PRO_5002636311" evidence="2">
    <location>
        <begin position="23"/>
        <end position="665"/>
    </location>
</feature>
<dbReference type="PANTHER" id="PTHR42776:SF27">
    <property type="entry name" value="DIPEPTIDYL PEPTIDASE FAMILY MEMBER 6"/>
    <property type="match status" value="1"/>
</dbReference>
<dbReference type="eggNOG" id="COG1506">
    <property type="taxonomic scope" value="Bacteria"/>
</dbReference>
<dbReference type="GO" id="GO:0004252">
    <property type="term" value="F:serine-type endopeptidase activity"/>
    <property type="evidence" value="ECO:0007669"/>
    <property type="project" value="TreeGrafter"/>
</dbReference>
<reference evidence="4 5" key="1">
    <citation type="submission" date="2006-12" db="EMBL/GenBank/DDBJ databases">
        <title>Complete sequence of Shewanella amazonensis SB2B.</title>
        <authorList>
            <consortium name="US DOE Joint Genome Institute"/>
            <person name="Copeland A."/>
            <person name="Lucas S."/>
            <person name="Lapidus A."/>
            <person name="Barry K."/>
            <person name="Detter J.C."/>
            <person name="Glavina del Rio T."/>
            <person name="Hammon N."/>
            <person name="Israni S."/>
            <person name="Dalin E."/>
            <person name="Tice H."/>
            <person name="Pitluck S."/>
            <person name="Munk A.C."/>
            <person name="Brettin T."/>
            <person name="Bruce D."/>
            <person name="Han C."/>
            <person name="Tapia R."/>
            <person name="Gilna P."/>
            <person name="Schmutz J."/>
            <person name="Larimer F."/>
            <person name="Land M."/>
            <person name="Hauser L."/>
            <person name="Kyrpides N."/>
            <person name="Mikhailova N."/>
            <person name="Fredrickson J."/>
            <person name="Richardson P."/>
        </authorList>
    </citation>
    <scope>NUCLEOTIDE SEQUENCE [LARGE SCALE GENOMIC DNA]</scope>
    <source>
        <strain evidence="5">ATCC BAA-1098 / SB2B</strain>
    </source>
</reference>
<evidence type="ECO:0000313" key="4">
    <source>
        <dbReference type="EMBL" id="ABL98290.1"/>
    </source>
</evidence>
<dbReference type="GO" id="GO:0006508">
    <property type="term" value="P:proteolysis"/>
    <property type="evidence" value="ECO:0007669"/>
    <property type="project" value="InterPro"/>
</dbReference>
<sequence length="665" mass="76117">MKVMMTIVLSLIWMWVSPTAHAYTQLTKDDFISDPLIYDAEFSPDGRYLAFIRQAGKSRDVVIRDFSQEGAPITGILQDEFIRADSISWANNTRVIVNLMVPYERISKLKKKAEKDPEFDLDEYDYFRRSISMDVHCQDRVVLLNHKKYSRKNLNLSRVSNLLVDDEQHILMPAWGHKGLEIMKVNVYTGKGEVVLEGGRRTYNILTDKQGQPTFRLDYYYYSRSVQVYEYTQEGEWVPIDRIYFEQNEDGEFDFEGLVGIGKEGELIYRKRNETSGYYEIVKYKKGSKEKQVVASLPEEDIYSPMFDAFTGEYLGYQVQRDLIRNVYLDKSYQAHYDKVAEDIGHSNFSFWASSTSKNRVVVKSSGADHLGKFYVYDYKTQALTWLGDVHNQLVPENLGLPAKVNYSTRDGQKLRMYLLFPPNYDDTKAYPMVVLPHGGPQSRDSASFDFFAQFIATRGYIVIQPNFRGSTGYGLEFEKAGYKQWGQRMQDDVSDAVTYMTQNGYADKSRVCIVGASYGGYAALMGAIKTPELYRCSISINGVTHLKDQIAFDVDSAEINEDRIEEILYERIGHPIRDAKMLDDNSPALLASKVSLPLLIIAGDSDQIVPYTQAEVMVEALAKSKKDFKFVELTDTGHNPFILKDSAAKVYQEVEQFLKTHLGE</sequence>
<dbReference type="Proteomes" id="UP000009175">
    <property type="component" value="Chromosome"/>
</dbReference>
<keyword evidence="5" id="KW-1185">Reference proteome</keyword>
<dbReference type="SUPFAM" id="SSF53474">
    <property type="entry name" value="alpha/beta-Hydrolases"/>
    <property type="match status" value="1"/>
</dbReference>
<feature type="domain" description="Peptidase S9 prolyl oligopeptidase catalytic" evidence="3">
    <location>
        <begin position="448"/>
        <end position="664"/>
    </location>
</feature>
<dbReference type="OrthoDB" id="4269629at2"/>
<dbReference type="Pfam" id="PF00326">
    <property type="entry name" value="Peptidase_S9"/>
    <property type="match status" value="1"/>
</dbReference>
<dbReference type="PANTHER" id="PTHR42776">
    <property type="entry name" value="SERINE PEPTIDASE S9 FAMILY MEMBER"/>
    <property type="match status" value="1"/>
</dbReference>
<dbReference type="RefSeq" id="WP_011758201.1">
    <property type="nucleotide sequence ID" value="NC_008700.1"/>
</dbReference>
<evidence type="ECO:0000259" key="3">
    <source>
        <dbReference type="Pfam" id="PF00326"/>
    </source>
</evidence>
<name>A1S1N4_SHEAM</name>
<evidence type="ECO:0000256" key="2">
    <source>
        <dbReference type="SAM" id="SignalP"/>
    </source>
</evidence>
<dbReference type="InterPro" id="IPR029058">
    <property type="entry name" value="AB_hydrolase_fold"/>
</dbReference>
<keyword evidence="2" id="KW-0732">Signal</keyword>
<protein>
    <submittedName>
        <fullName evidence="4">Prolyl oligopeptidase family protein</fullName>
    </submittedName>
</protein>
<feature type="signal peptide" evidence="2">
    <location>
        <begin position="1"/>
        <end position="22"/>
    </location>
</feature>